<gene>
    <name evidence="2" type="ORF">AAFF_G00229800</name>
</gene>
<accession>A0AAD7SVJ2</accession>
<comment type="caution">
    <text evidence="2">The sequence shown here is derived from an EMBL/GenBank/DDBJ whole genome shotgun (WGS) entry which is preliminary data.</text>
</comment>
<keyword evidence="3" id="KW-1185">Reference proteome</keyword>
<evidence type="ECO:0000256" key="1">
    <source>
        <dbReference type="SAM" id="MobiDB-lite"/>
    </source>
</evidence>
<evidence type="ECO:0000313" key="2">
    <source>
        <dbReference type="EMBL" id="KAJ8409579.1"/>
    </source>
</evidence>
<organism evidence="2 3">
    <name type="scientific">Aldrovandia affinis</name>
    <dbReference type="NCBI Taxonomy" id="143900"/>
    <lineage>
        <taxon>Eukaryota</taxon>
        <taxon>Metazoa</taxon>
        <taxon>Chordata</taxon>
        <taxon>Craniata</taxon>
        <taxon>Vertebrata</taxon>
        <taxon>Euteleostomi</taxon>
        <taxon>Actinopterygii</taxon>
        <taxon>Neopterygii</taxon>
        <taxon>Teleostei</taxon>
        <taxon>Notacanthiformes</taxon>
        <taxon>Halosauridae</taxon>
        <taxon>Aldrovandia</taxon>
    </lineage>
</organism>
<proteinExistence type="predicted"/>
<dbReference type="AlphaFoldDB" id="A0AAD7SVJ2"/>
<dbReference type="Proteomes" id="UP001221898">
    <property type="component" value="Unassembled WGS sequence"/>
</dbReference>
<feature type="region of interest" description="Disordered" evidence="1">
    <location>
        <begin position="53"/>
        <end position="79"/>
    </location>
</feature>
<name>A0AAD7SVJ2_9TELE</name>
<protein>
    <submittedName>
        <fullName evidence="2">Uncharacterized protein</fullName>
    </submittedName>
</protein>
<dbReference type="EMBL" id="JAINUG010000030">
    <property type="protein sequence ID" value="KAJ8409579.1"/>
    <property type="molecule type" value="Genomic_DNA"/>
</dbReference>
<reference evidence="2" key="1">
    <citation type="journal article" date="2023" name="Science">
        <title>Genome structures resolve the early diversification of teleost fishes.</title>
        <authorList>
            <person name="Parey E."/>
            <person name="Louis A."/>
            <person name="Montfort J."/>
            <person name="Bouchez O."/>
            <person name="Roques C."/>
            <person name="Iampietro C."/>
            <person name="Lluch J."/>
            <person name="Castinel A."/>
            <person name="Donnadieu C."/>
            <person name="Desvignes T."/>
            <person name="Floi Bucao C."/>
            <person name="Jouanno E."/>
            <person name="Wen M."/>
            <person name="Mejri S."/>
            <person name="Dirks R."/>
            <person name="Jansen H."/>
            <person name="Henkel C."/>
            <person name="Chen W.J."/>
            <person name="Zahm M."/>
            <person name="Cabau C."/>
            <person name="Klopp C."/>
            <person name="Thompson A.W."/>
            <person name="Robinson-Rechavi M."/>
            <person name="Braasch I."/>
            <person name="Lecointre G."/>
            <person name="Bobe J."/>
            <person name="Postlethwait J.H."/>
            <person name="Berthelot C."/>
            <person name="Roest Crollius H."/>
            <person name="Guiguen Y."/>
        </authorList>
    </citation>
    <scope>NUCLEOTIDE SEQUENCE</scope>
    <source>
        <strain evidence="2">NC1722</strain>
    </source>
</reference>
<sequence length="79" mass="8698">MLEWHPFGCLLLRKWLSGSSHRVQLLPFSIPKSPPYLLNDTYDFISQALHNEGPPCSPSEKAIQEVSANGPHTTAEPGG</sequence>
<evidence type="ECO:0000313" key="3">
    <source>
        <dbReference type="Proteomes" id="UP001221898"/>
    </source>
</evidence>